<feature type="domain" description="TRAP C4-dicarboxylate transport system permease DctM subunit" evidence="3">
    <location>
        <begin position="669"/>
        <end position="825"/>
    </location>
</feature>
<evidence type="ECO:0000256" key="1">
    <source>
        <dbReference type="SAM" id="MobiDB-lite"/>
    </source>
</evidence>
<dbReference type="PANTHER" id="PTHR43849">
    <property type="entry name" value="BLL3936 PROTEIN"/>
    <property type="match status" value="1"/>
</dbReference>
<feature type="transmembrane region" description="Helical" evidence="2">
    <location>
        <begin position="882"/>
        <end position="902"/>
    </location>
</feature>
<dbReference type="EMBL" id="CSTE01000001">
    <property type="protein sequence ID" value="CQR49135.1"/>
    <property type="molecule type" value="Genomic_DNA"/>
</dbReference>
<evidence type="ECO:0000256" key="2">
    <source>
        <dbReference type="SAM" id="Phobius"/>
    </source>
</evidence>
<feature type="transmembrane region" description="Helical" evidence="2">
    <location>
        <begin position="707"/>
        <end position="731"/>
    </location>
</feature>
<keyword evidence="2" id="KW-1133">Transmembrane helix</keyword>
<evidence type="ECO:0000259" key="3">
    <source>
        <dbReference type="Pfam" id="PF06808"/>
    </source>
</evidence>
<gene>
    <name evidence="4" type="ORF">BN996_00591</name>
</gene>
<feature type="transmembrane region" description="Helical" evidence="2">
    <location>
        <begin position="290"/>
        <end position="311"/>
    </location>
</feature>
<feature type="transmembrane region" description="Helical" evidence="2">
    <location>
        <begin position="738"/>
        <end position="755"/>
    </location>
</feature>
<dbReference type="NCBIfam" id="TIGR02123">
    <property type="entry name" value="TRAP_fused"/>
    <property type="match status" value="1"/>
</dbReference>
<feature type="transmembrane region" description="Helical" evidence="2">
    <location>
        <begin position="344"/>
        <end position="365"/>
    </location>
</feature>
<sequence>MNRTHDEGRTDGPDDQRDSRPDPETDAAPADPPVRTDGGESPADDDREAGSTDEELSEEEAQEMLEGIDRKRTLSGWAAILTSLVAISFSVFQSWLAARGFEFAATLPLVGEVSLGALQLLQVNSIHVAFALVLAFVLFPPTTGHGRFATALGRVVPSLASSLGEDHPLTRGAAGLRRFVRWLAVDPERERVTPLDVFCIVLAVATAAYMVFEWSEIQQLRVFGLEAGRTVAEYLGAPFVSLSETLGPLGFLADAVVAVIGVLPFADVSYPFFLGAVGVLLVLEATRRSLGFYLMVIVASFIVYAKFGYLISPSMPLVGVLSIPEGSWANIVQNLWYNTENGVFGIPVTVSVQFIYIFILFGAFLEMSGAGQWFIDLAYAATGTRKGGPAKASILASGFMGTISGSSIANTVTTGAFTIPLMKRSGYRSEFAGAVEASASSGGQILPPVMGAAAFLMIEFIGVPFSDIIIAAAIPAVVFFFGVWVMVHLEATRAGIGGLDRSEVVDLGKHLSRGWFYLIPLVLLMYYLLVERLTVARSAWFTLIAIMALLSVVAAYSKRTRVPLLGAIAAAFVAQLGSYVATGVGIVDAVTGGSGEPLGATAALFAAAGDLGIIAIFISLVVMLVRPALDSPLLEFDDAVDEAADNVANAVSRPSLSDLNVFRYVTFIGKSMDSGARTSTEVVVAVAAAGIIPGVVSATGLGPNLTALIKAVAGGSIVLLLLFTAIASIILGMGMPTTVTYIILVSLLGPAIAQSSDIPLLAAHLFILYFGVIADITPPVAVAAYAASGIARSNPFRTGTKAFSLSLNKAIVPFAFALTPGILLLRGRGEAAAVITFADVADVGYFVPEVVIPVAGVFVGVVGLGATVIGYLYSRVSQTERALFALSAFLLMAPMLLLNAVYDLGGFLGLVGEVPNTVPVDLAMRAAGGALFGALAVKNRREAGDKAAPTPAEQVEPTD</sequence>
<feature type="transmembrane region" description="Helical" evidence="2">
    <location>
        <begin position="468"/>
        <end position="489"/>
    </location>
</feature>
<protein>
    <submittedName>
        <fullName evidence="4">DctM-like transporters</fullName>
    </submittedName>
</protein>
<feature type="transmembrane region" description="Helical" evidence="2">
    <location>
        <begin position="761"/>
        <end position="786"/>
    </location>
</feature>
<proteinExistence type="predicted"/>
<feature type="transmembrane region" description="Helical" evidence="2">
    <location>
        <begin position="564"/>
        <end position="587"/>
    </location>
</feature>
<feature type="region of interest" description="Disordered" evidence="1">
    <location>
        <begin position="1"/>
        <end position="58"/>
    </location>
</feature>
<feature type="transmembrane region" description="Helical" evidence="2">
    <location>
        <begin position="535"/>
        <end position="557"/>
    </location>
</feature>
<name>A0A0D6JNF5_9EURY</name>
<feature type="transmembrane region" description="Helical" evidence="2">
    <location>
        <begin position="255"/>
        <end position="283"/>
    </location>
</feature>
<feature type="transmembrane region" description="Helical" evidence="2">
    <location>
        <begin position="116"/>
        <end position="139"/>
    </location>
</feature>
<dbReference type="OrthoDB" id="371890at2157"/>
<accession>A0A0D6JNF5</accession>
<feature type="transmembrane region" description="Helical" evidence="2">
    <location>
        <begin position="845"/>
        <end position="873"/>
    </location>
</feature>
<feature type="transmembrane region" description="Helical" evidence="2">
    <location>
        <begin position="807"/>
        <end position="825"/>
    </location>
</feature>
<dbReference type="PANTHER" id="PTHR43849:SF2">
    <property type="entry name" value="BLL3936 PROTEIN"/>
    <property type="match status" value="1"/>
</dbReference>
<organism evidence="4 5">
    <name type="scientific">Haloferax massiliensis</name>
    <dbReference type="NCBI Taxonomy" id="1476858"/>
    <lineage>
        <taxon>Archaea</taxon>
        <taxon>Methanobacteriati</taxon>
        <taxon>Methanobacteriota</taxon>
        <taxon>Stenosarchaea group</taxon>
        <taxon>Halobacteria</taxon>
        <taxon>Halobacteriales</taxon>
        <taxon>Haloferacaceae</taxon>
        <taxon>Haloferax</taxon>
    </lineage>
</organism>
<feature type="compositionally biased region" description="Basic and acidic residues" evidence="1">
    <location>
        <begin position="1"/>
        <end position="23"/>
    </location>
</feature>
<dbReference type="AlphaFoldDB" id="A0A0D6JNF5"/>
<feature type="transmembrane region" description="Helical" evidence="2">
    <location>
        <begin position="74"/>
        <end position="96"/>
    </location>
</feature>
<keyword evidence="2" id="KW-0472">Membrane</keyword>
<feature type="transmembrane region" description="Helical" evidence="2">
    <location>
        <begin position="599"/>
        <end position="625"/>
    </location>
</feature>
<feature type="domain" description="TRAP C4-dicarboxylate transport system permease DctM subunit" evidence="3">
    <location>
        <begin position="277"/>
        <end position="625"/>
    </location>
</feature>
<keyword evidence="5" id="KW-1185">Reference proteome</keyword>
<dbReference type="InterPro" id="IPR010656">
    <property type="entry name" value="DctM"/>
</dbReference>
<dbReference type="InterPro" id="IPR011853">
    <property type="entry name" value="TRAP_DctM-Dct_fused"/>
</dbReference>
<evidence type="ECO:0000313" key="5">
    <source>
        <dbReference type="Proteomes" id="UP000198902"/>
    </source>
</evidence>
<feature type="compositionally biased region" description="Acidic residues" evidence="1">
    <location>
        <begin position="42"/>
        <end position="58"/>
    </location>
</feature>
<feature type="transmembrane region" description="Helical" evidence="2">
    <location>
        <begin position="510"/>
        <end position="529"/>
    </location>
</feature>
<feature type="transmembrane region" description="Helical" evidence="2">
    <location>
        <begin position="195"/>
        <end position="212"/>
    </location>
</feature>
<feature type="transmembrane region" description="Helical" evidence="2">
    <location>
        <begin position="682"/>
        <end position="701"/>
    </location>
</feature>
<reference evidence="5" key="1">
    <citation type="submission" date="2015-03" db="EMBL/GenBank/DDBJ databases">
        <authorList>
            <person name="Urmite Genomes"/>
        </authorList>
    </citation>
    <scope>NUCLEOTIDE SEQUENCE [LARGE SCALE GENOMIC DNA]</scope>
    <source>
        <strain evidence="5">Arc-Hr</strain>
    </source>
</reference>
<dbReference type="Proteomes" id="UP000198902">
    <property type="component" value="Unassembled WGS sequence"/>
</dbReference>
<keyword evidence="2" id="KW-0812">Transmembrane</keyword>
<evidence type="ECO:0000313" key="4">
    <source>
        <dbReference type="EMBL" id="CQR49135.1"/>
    </source>
</evidence>
<dbReference type="RefSeq" id="WP_089777088.1">
    <property type="nucleotide sequence ID" value="NZ_CABLRR010000001.1"/>
</dbReference>
<dbReference type="Pfam" id="PF06808">
    <property type="entry name" value="DctM"/>
    <property type="match status" value="2"/>
</dbReference>